<comment type="caution">
    <text evidence="2">The sequence shown here is derived from an EMBL/GenBank/DDBJ whole genome shotgun (WGS) entry which is preliminary data.</text>
</comment>
<dbReference type="RefSeq" id="WP_183395632.1">
    <property type="nucleotide sequence ID" value="NZ_JACIDR010000003.1"/>
</dbReference>
<sequence length="99" mass="10257">MKRRGVAELLIAVTLAAIATFVVADLAGGFGTFPNASWASAIAMICLAVWIGPGLLRRYAGDGAGALRAIAIWLAIACAFALLYVYGKDVLFGLGVNID</sequence>
<keyword evidence="1" id="KW-1133">Transmembrane helix</keyword>
<protein>
    <submittedName>
        <fullName evidence="2">Uncharacterized protein</fullName>
    </submittedName>
</protein>
<dbReference type="Proteomes" id="UP000528964">
    <property type="component" value="Unassembled WGS sequence"/>
</dbReference>
<feature type="transmembrane region" description="Helical" evidence="1">
    <location>
        <begin position="36"/>
        <end position="56"/>
    </location>
</feature>
<keyword evidence="1" id="KW-0472">Membrane</keyword>
<feature type="transmembrane region" description="Helical" evidence="1">
    <location>
        <begin position="9"/>
        <end position="30"/>
    </location>
</feature>
<evidence type="ECO:0000313" key="2">
    <source>
        <dbReference type="EMBL" id="MBB3973792.1"/>
    </source>
</evidence>
<evidence type="ECO:0000313" key="3">
    <source>
        <dbReference type="Proteomes" id="UP000528964"/>
    </source>
</evidence>
<gene>
    <name evidence="2" type="ORF">GGR24_002462</name>
</gene>
<dbReference type="AlphaFoldDB" id="A0A7W6D0L8"/>
<feature type="transmembrane region" description="Helical" evidence="1">
    <location>
        <begin position="68"/>
        <end position="87"/>
    </location>
</feature>
<name>A0A7W6D0L8_9HYPH</name>
<reference evidence="2 3" key="1">
    <citation type="submission" date="2020-08" db="EMBL/GenBank/DDBJ databases">
        <title>Genomic Encyclopedia of Type Strains, Phase IV (KMG-IV): sequencing the most valuable type-strain genomes for metagenomic binning, comparative biology and taxonomic classification.</title>
        <authorList>
            <person name="Goeker M."/>
        </authorList>
    </citation>
    <scope>NUCLEOTIDE SEQUENCE [LARGE SCALE GENOMIC DNA]</scope>
    <source>
        <strain evidence="2 3">DSM 25481</strain>
    </source>
</reference>
<accession>A0A7W6D0L8</accession>
<dbReference type="EMBL" id="JACIDR010000003">
    <property type="protein sequence ID" value="MBB3973792.1"/>
    <property type="molecule type" value="Genomic_DNA"/>
</dbReference>
<proteinExistence type="predicted"/>
<evidence type="ECO:0000256" key="1">
    <source>
        <dbReference type="SAM" id="Phobius"/>
    </source>
</evidence>
<keyword evidence="1" id="KW-0812">Transmembrane</keyword>
<organism evidence="2 3">
    <name type="scientific">Hansschlegelia beijingensis</name>
    <dbReference type="NCBI Taxonomy" id="1133344"/>
    <lineage>
        <taxon>Bacteria</taxon>
        <taxon>Pseudomonadati</taxon>
        <taxon>Pseudomonadota</taxon>
        <taxon>Alphaproteobacteria</taxon>
        <taxon>Hyphomicrobiales</taxon>
        <taxon>Methylopilaceae</taxon>
        <taxon>Hansschlegelia</taxon>
    </lineage>
</organism>
<keyword evidence="3" id="KW-1185">Reference proteome</keyword>